<dbReference type="InterPro" id="IPR050336">
    <property type="entry name" value="Chromosome_partition/occlusion"/>
</dbReference>
<comment type="caution">
    <text evidence="3">The sequence shown here is derived from an EMBL/GenBank/DDBJ whole genome shotgun (WGS) entry which is preliminary data.</text>
</comment>
<dbReference type="Proteomes" id="UP001595974">
    <property type="component" value="Unassembled WGS sequence"/>
</dbReference>
<keyword evidence="4" id="KW-1185">Reference proteome</keyword>
<evidence type="ECO:0000259" key="2">
    <source>
        <dbReference type="Pfam" id="PF02195"/>
    </source>
</evidence>
<protein>
    <submittedName>
        <fullName evidence="3">ParB family protein</fullName>
    </submittedName>
</protein>
<sequence>MSGKVSVDERRRLVAESLRVGNPGNNARDLAGQIDPRAESQIELAVDEIQPYEHNPRRATNAKFDDIKESIRTSGLRSPLTVTRRPGESHFIVEAGGNTRLLALRQLWTETRDPRFRKLVVLFRPWRSESHVLTAHLIENEQRGEMTFWDKACGIVALKSRLEAEQGRTLTLRPLEDALHALGLAVNTATLGLHLFATERLRTLGEAVTDLSGLDVKTMQPRLNALRRYAQARSSISEDDLYAQVFEPVFRRIAQQYPHTGTFSVATTCEACEVGLAHHLGEPVESLRLALRSKGDSESQVNPSAPVAGSSVDGAEVDELLTRARRFADAVGISDVIQPEPQSPAGLRIATLNDGDAEDPACHRAWCLLAALFGQLEPNAAPMDTAAPAFLQWLVDPDDPSATAFWELLACARRSGGLRRPPGIAGEAASASEAA</sequence>
<feature type="region of interest" description="Disordered" evidence="1">
    <location>
        <begin position="293"/>
        <end position="312"/>
    </location>
</feature>
<dbReference type="EMBL" id="JBHSOG010000094">
    <property type="protein sequence ID" value="MFC5771349.1"/>
    <property type="molecule type" value="Genomic_DNA"/>
</dbReference>
<proteinExistence type="predicted"/>
<dbReference type="NCBIfam" id="TIGR03764">
    <property type="entry name" value="ICE_PFGI_1_parB"/>
    <property type="match status" value="1"/>
</dbReference>
<dbReference type="PANTHER" id="PTHR33375">
    <property type="entry name" value="CHROMOSOME-PARTITIONING PROTEIN PARB-RELATED"/>
    <property type="match status" value="1"/>
</dbReference>
<dbReference type="InterPro" id="IPR022304">
    <property type="entry name" value="ICE_PFGI_1_ParB"/>
</dbReference>
<gene>
    <name evidence="3" type="ORF">ACFPTN_18365</name>
</gene>
<evidence type="ECO:0000313" key="4">
    <source>
        <dbReference type="Proteomes" id="UP001595974"/>
    </source>
</evidence>
<reference evidence="4" key="1">
    <citation type="journal article" date="2019" name="Int. J. Syst. Evol. Microbiol.">
        <title>The Global Catalogue of Microorganisms (GCM) 10K type strain sequencing project: providing services to taxonomists for standard genome sequencing and annotation.</title>
        <authorList>
            <consortium name="The Broad Institute Genomics Platform"/>
            <consortium name="The Broad Institute Genome Sequencing Center for Infectious Disease"/>
            <person name="Wu L."/>
            <person name="Ma J."/>
        </authorList>
    </citation>
    <scope>NUCLEOTIDE SEQUENCE [LARGE SCALE GENOMIC DNA]</scope>
    <source>
        <strain evidence="4">SHR3</strain>
    </source>
</reference>
<evidence type="ECO:0000256" key="1">
    <source>
        <dbReference type="SAM" id="MobiDB-lite"/>
    </source>
</evidence>
<dbReference type="InterPro" id="IPR003115">
    <property type="entry name" value="ParB_N"/>
</dbReference>
<feature type="domain" description="ParB-like N-terminal" evidence="2">
    <location>
        <begin position="42"/>
        <end position="111"/>
    </location>
</feature>
<evidence type="ECO:0000313" key="3">
    <source>
        <dbReference type="EMBL" id="MFC5771349.1"/>
    </source>
</evidence>
<dbReference type="SUPFAM" id="SSF110849">
    <property type="entry name" value="ParB/Sulfiredoxin"/>
    <property type="match status" value="1"/>
</dbReference>
<dbReference type="Pfam" id="PF02195">
    <property type="entry name" value="ParB_N"/>
    <property type="match status" value="1"/>
</dbReference>
<name>A0ABW1AW65_9RHOO</name>
<dbReference type="PANTHER" id="PTHR33375:SF1">
    <property type="entry name" value="CHROMOSOME-PARTITIONING PROTEIN PARB-RELATED"/>
    <property type="match status" value="1"/>
</dbReference>
<dbReference type="InterPro" id="IPR036086">
    <property type="entry name" value="ParB/Sulfiredoxin_sf"/>
</dbReference>
<dbReference type="Gene3D" id="3.90.1530.10">
    <property type="entry name" value="Conserved hypothetical protein from pyrococcus furiosus pfu- 392566-001, ParB domain"/>
    <property type="match status" value="1"/>
</dbReference>
<organism evidence="3 4">
    <name type="scientific">Thauera sinica</name>
    <dbReference type="NCBI Taxonomy" id="2665146"/>
    <lineage>
        <taxon>Bacteria</taxon>
        <taxon>Pseudomonadati</taxon>
        <taxon>Pseudomonadota</taxon>
        <taxon>Betaproteobacteria</taxon>
        <taxon>Rhodocyclales</taxon>
        <taxon>Zoogloeaceae</taxon>
        <taxon>Thauera</taxon>
    </lineage>
</organism>
<dbReference type="RefSeq" id="WP_096448111.1">
    <property type="nucleotide sequence ID" value="NZ_JBHSOG010000094.1"/>
</dbReference>
<accession>A0ABW1AW65</accession>